<dbReference type="InterPro" id="IPR004516">
    <property type="entry name" value="HisRS/HisZ"/>
</dbReference>
<dbReference type="GO" id="GO:0005737">
    <property type="term" value="C:cytoplasm"/>
    <property type="evidence" value="ECO:0007669"/>
    <property type="project" value="UniProtKB-SubCell"/>
</dbReference>
<feature type="binding site" evidence="5">
    <location>
        <begin position="271"/>
        <end position="272"/>
    </location>
    <ligand>
        <name>L-histidine</name>
        <dbReference type="ChEBI" id="CHEBI:57595"/>
    </ligand>
</feature>
<dbReference type="InterPro" id="IPR006195">
    <property type="entry name" value="aa-tRNA-synth_II"/>
</dbReference>
<dbReference type="InterPro" id="IPR015807">
    <property type="entry name" value="His-tRNA-ligase"/>
</dbReference>
<dbReference type="PIRSF" id="PIRSF001549">
    <property type="entry name" value="His-tRNA_synth"/>
    <property type="match status" value="1"/>
</dbReference>
<feature type="binding site" evidence="5">
    <location>
        <position position="109"/>
    </location>
    <ligand>
        <name>L-histidine</name>
        <dbReference type="ChEBI" id="CHEBI:57595"/>
    </ligand>
</feature>
<dbReference type="GO" id="GO:0005524">
    <property type="term" value="F:ATP binding"/>
    <property type="evidence" value="ECO:0007669"/>
    <property type="project" value="UniProtKB-UniRule"/>
</dbReference>
<gene>
    <name evidence="4" type="primary">hisS</name>
    <name evidence="7" type="ORF">GC250_03940</name>
</gene>
<keyword evidence="4" id="KW-0963">Cytoplasm</keyword>
<evidence type="ECO:0000313" key="8">
    <source>
        <dbReference type="Proteomes" id="UP000470772"/>
    </source>
</evidence>
<feature type="binding site" evidence="5">
    <location>
        <position position="267"/>
    </location>
    <ligand>
        <name>L-histidine</name>
        <dbReference type="ChEBI" id="CHEBI:57595"/>
    </ligand>
</feature>
<keyword evidence="4" id="KW-0030">Aminoacyl-tRNA synthetase</keyword>
<dbReference type="InterPro" id="IPR041715">
    <property type="entry name" value="HisRS-like_core"/>
</dbReference>
<dbReference type="Pfam" id="PF03129">
    <property type="entry name" value="HGTP_anticodon"/>
    <property type="match status" value="1"/>
</dbReference>
<comment type="subcellular location">
    <subcellularLocation>
        <location evidence="4">Cytoplasm</location>
    </subcellularLocation>
</comment>
<dbReference type="InterPro" id="IPR004154">
    <property type="entry name" value="Anticodon-bd"/>
</dbReference>
<dbReference type="HAMAP" id="MF_00127">
    <property type="entry name" value="His_tRNA_synth"/>
    <property type="match status" value="1"/>
</dbReference>
<dbReference type="Pfam" id="PF13393">
    <property type="entry name" value="tRNA-synt_His"/>
    <property type="match status" value="1"/>
</dbReference>
<sequence length="424" mass="48211">MIRTEPVRGMKDYVGIEAKEIRFLEDVFRKTVELSNYIEVISPIIEEFSLFAMKGGEELRRTMYTFKDKAERELSLRPEITPSIARVFLDKLQPLPRPIKLYYIGTVYRYDEPQNGRYREFRQAGVEVLGAEGPLVDTLVINDLYTFFNKIGMGNIITIKLNNISIIRRILEDMGINEGEQEHILHLIDKGLFDDAVQEIDRLATSDKKNMETMFEIIKAGTISEVKLKDYISYYKNLSQQFIYLKQVYEMSKNLGIPVKLDMSLVRGLAYYTGIIFEVKTENVQFSIAGGGRYDRLIEIYGGPHTPAVGFAVGIERTLIAGKGYIKISQLPKIIIFNLTSSCLMFSISLAGKLRENGYITEIDTKGGSLGKAIPSYISQGFRLMIIIGEKEVREGNVTVKDLDKKTQVTVAVDKLLDLLKQML</sequence>
<evidence type="ECO:0000259" key="6">
    <source>
        <dbReference type="PROSITE" id="PS50862"/>
    </source>
</evidence>
<feature type="binding site" evidence="5">
    <location>
        <position position="127"/>
    </location>
    <ligand>
        <name>L-histidine</name>
        <dbReference type="ChEBI" id="CHEBI:57595"/>
    </ligand>
</feature>
<keyword evidence="4 7" id="KW-0436">Ligase</keyword>
<feature type="binding site" evidence="5">
    <location>
        <begin position="79"/>
        <end position="81"/>
    </location>
    <ligand>
        <name>L-histidine</name>
        <dbReference type="ChEBI" id="CHEBI:57595"/>
    </ligand>
</feature>
<comment type="catalytic activity">
    <reaction evidence="3 4">
        <text>tRNA(His) + L-histidine + ATP = L-histidyl-tRNA(His) + AMP + diphosphate + H(+)</text>
        <dbReference type="Rhea" id="RHEA:17313"/>
        <dbReference type="Rhea" id="RHEA-COMP:9665"/>
        <dbReference type="Rhea" id="RHEA-COMP:9689"/>
        <dbReference type="ChEBI" id="CHEBI:15378"/>
        <dbReference type="ChEBI" id="CHEBI:30616"/>
        <dbReference type="ChEBI" id="CHEBI:33019"/>
        <dbReference type="ChEBI" id="CHEBI:57595"/>
        <dbReference type="ChEBI" id="CHEBI:78442"/>
        <dbReference type="ChEBI" id="CHEBI:78527"/>
        <dbReference type="ChEBI" id="CHEBI:456215"/>
        <dbReference type="EC" id="6.1.1.21"/>
    </reaction>
</comment>
<dbReference type="GO" id="GO:0004821">
    <property type="term" value="F:histidine-tRNA ligase activity"/>
    <property type="evidence" value="ECO:0007669"/>
    <property type="project" value="UniProtKB-UniRule"/>
</dbReference>
<name>A0A6A9QU02_SULME</name>
<dbReference type="Gene3D" id="3.30.930.10">
    <property type="entry name" value="Bira Bifunctional Protein, Domain 2"/>
    <property type="match status" value="1"/>
</dbReference>
<comment type="similarity">
    <text evidence="1 4">Belongs to the class-II aminoacyl-tRNA synthetase family.</text>
</comment>
<dbReference type="AlphaFoldDB" id="A0A6A9QU02"/>
<dbReference type="NCBIfam" id="TIGR00442">
    <property type="entry name" value="hisS"/>
    <property type="match status" value="1"/>
</dbReference>
<dbReference type="GO" id="GO:0006427">
    <property type="term" value="P:histidyl-tRNA aminoacylation"/>
    <property type="evidence" value="ECO:0007669"/>
    <property type="project" value="UniProtKB-UniRule"/>
</dbReference>
<keyword evidence="2 4" id="KW-0547">Nucleotide-binding</keyword>
<dbReference type="InterPro" id="IPR036621">
    <property type="entry name" value="Anticodon-bd_dom_sf"/>
</dbReference>
<evidence type="ECO:0000256" key="5">
    <source>
        <dbReference type="PIRSR" id="PIRSR001549-1"/>
    </source>
</evidence>
<dbReference type="SUPFAM" id="SSF55681">
    <property type="entry name" value="Class II aaRS and biotin synthetases"/>
    <property type="match status" value="1"/>
</dbReference>
<evidence type="ECO:0000256" key="4">
    <source>
        <dbReference type="HAMAP-Rule" id="MF_00127"/>
    </source>
</evidence>
<accession>A0A6A9QU02</accession>
<evidence type="ECO:0000313" key="7">
    <source>
        <dbReference type="EMBL" id="MUN28612.1"/>
    </source>
</evidence>
<dbReference type="PROSITE" id="PS50862">
    <property type="entry name" value="AA_TRNA_LIGASE_II"/>
    <property type="match status" value="1"/>
</dbReference>
<dbReference type="EMBL" id="WGGD01000005">
    <property type="protein sequence ID" value="MUN28612.1"/>
    <property type="molecule type" value="Genomic_DNA"/>
</dbReference>
<keyword evidence="8" id="KW-1185">Reference proteome</keyword>
<evidence type="ECO:0000256" key="3">
    <source>
        <dbReference type="ARBA" id="ARBA00047639"/>
    </source>
</evidence>
<evidence type="ECO:0000256" key="2">
    <source>
        <dbReference type="ARBA" id="ARBA00022741"/>
    </source>
</evidence>
<dbReference type="InterPro" id="IPR045864">
    <property type="entry name" value="aa-tRNA-synth_II/BPL/LPL"/>
</dbReference>
<dbReference type="Proteomes" id="UP000470772">
    <property type="component" value="Unassembled WGS sequence"/>
</dbReference>
<dbReference type="EC" id="6.1.1.21" evidence="4"/>
<dbReference type="PANTHER" id="PTHR43707:SF1">
    <property type="entry name" value="HISTIDINE--TRNA LIGASE, MITOCHONDRIAL-RELATED"/>
    <property type="match status" value="1"/>
</dbReference>
<proteinExistence type="inferred from homology"/>
<keyword evidence="4" id="KW-0648">Protein biosynthesis</keyword>
<dbReference type="SUPFAM" id="SSF52954">
    <property type="entry name" value="Class II aaRS ABD-related"/>
    <property type="match status" value="1"/>
</dbReference>
<feature type="binding site" evidence="5">
    <location>
        <position position="123"/>
    </location>
    <ligand>
        <name>L-histidine</name>
        <dbReference type="ChEBI" id="CHEBI:57595"/>
    </ligand>
</feature>
<evidence type="ECO:0000256" key="1">
    <source>
        <dbReference type="ARBA" id="ARBA00008226"/>
    </source>
</evidence>
<feature type="domain" description="Aminoacyl-transfer RNA synthetases class-II family profile" evidence="6">
    <location>
        <begin position="24"/>
        <end position="332"/>
    </location>
</feature>
<dbReference type="RefSeq" id="WP_156016338.1">
    <property type="nucleotide sequence ID" value="NZ_WGGD01000005.1"/>
</dbReference>
<dbReference type="PANTHER" id="PTHR43707">
    <property type="entry name" value="HISTIDYL-TRNA SYNTHETASE"/>
    <property type="match status" value="1"/>
</dbReference>
<protein>
    <recommendedName>
        <fullName evidence="4">Histidine--tRNA ligase</fullName>
        <ecNumber evidence="4">6.1.1.21</ecNumber>
    </recommendedName>
    <alternativeName>
        <fullName evidence="4">Histidyl-tRNA synthetase</fullName>
        <shortName evidence="4">HisRS</shortName>
    </alternativeName>
</protein>
<reference evidence="7 8" key="1">
    <citation type="submission" date="2019-10" db="EMBL/GenBank/DDBJ databases">
        <title>Sequencing and Assembly of Multiple Reported Metal-Biooxidizing Members of the Extremely Thermoacidophilic Archaeal Family Sulfolobaceae.</title>
        <authorList>
            <person name="Counts J.A."/>
            <person name="Kelly R.M."/>
        </authorList>
    </citation>
    <scope>NUCLEOTIDE SEQUENCE [LARGE SCALE GENOMIC DNA]</scope>
    <source>
        <strain evidence="7 8">DSM 6482</strain>
    </source>
</reference>
<dbReference type="CDD" id="cd00773">
    <property type="entry name" value="HisRS-like_core"/>
    <property type="match status" value="1"/>
</dbReference>
<keyword evidence="4" id="KW-0067">ATP-binding</keyword>
<organism evidence="7 8">
    <name type="scientific">Sulfuracidifex metallicus DSM 6482 = JCM 9184</name>
    <dbReference type="NCBI Taxonomy" id="523847"/>
    <lineage>
        <taxon>Archaea</taxon>
        <taxon>Thermoproteota</taxon>
        <taxon>Thermoprotei</taxon>
        <taxon>Sulfolobales</taxon>
        <taxon>Sulfolobaceae</taxon>
        <taxon>Sulfuracidifex</taxon>
    </lineage>
</organism>
<comment type="caution">
    <text evidence="7">The sequence shown here is derived from an EMBL/GenBank/DDBJ whole genome shotgun (WGS) entry which is preliminary data.</text>
</comment>
<dbReference type="Gene3D" id="3.40.50.800">
    <property type="entry name" value="Anticodon-binding domain"/>
    <property type="match status" value="1"/>
</dbReference>